<gene>
    <name evidence="1" type="ORF">ACFOWM_08325</name>
</gene>
<comment type="caution">
    <text evidence="1">The sequence shown here is derived from an EMBL/GenBank/DDBJ whole genome shotgun (WGS) entry which is preliminary data.</text>
</comment>
<protein>
    <recommendedName>
        <fullName evidence="3">MetA-pathway of phenol degradation</fullName>
    </recommendedName>
</protein>
<evidence type="ECO:0000313" key="2">
    <source>
        <dbReference type="Proteomes" id="UP001595907"/>
    </source>
</evidence>
<dbReference type="EMBL" id="JBHSCZ010000002">
    <property type="protein sequence ID" value="MFC4262878.1"/>
    <property type="molecule type" value="Genomic_DNA"/>
</dbReference>
<dbReference type="Proteomes" id="UP001595907">
    <property type="component" value="Unassembled WGS sequence"/>
</dbReference>
<evidence type="ECO:0000313" key="1">
    <source>
        <dbReference type="EMBL" id="MFC4262878.1"/>
    </source>
</evidence>
<accession>A0ABV8QSP0</accession>
<proteinExistence type="predicted"/>
<reference evidence="2" key="1">
    <citation type="journal article" date="2019" name="Int. J. Syst. Evol. Microbiol.">
        <title>The Global Catalogue of Microorganisms (GCM) 10K type strain sequencing project: providing services to taxonomists for standard genome sequencing and annotation.</title>
        <authorList>
            <consortium name="The Broad Institute Genomics Platform"/>
            <consortium name="The Broad Institute Genome Sequencing Center for Infectious Disease"/>
            <person name="Wu L."/>
            <person name="Ma J."/>
        </authorList>
    </citation>
    <scope>NUCLEOTIDE SEQUENCE [LARGE SCALE GENOMIC DNA]</scope>
    <source>
        <strain evidence="2">CECT 8289</strain>
    </source>
</reference>
<dbReference type="RefSeq" id="WP_379708767.1">
    <property type="nucleotide sequence ID" value="NZ_JBHSCZ010000002.1"/>
</dbReference>
<keyword evidence="2" id="KW-1185">Reference proteome</keyword>
<evidence type="ECO:0008006" key="3">
    <source>
        <dbReference type="Google" id="ProtNLM"/>
    </source>
</evidence>
<organism evidence="1 2">
    <name type="scientific">Ferruginibacter yonginensis</name>
    <dbReference type="NCBI Taxonomy" id="1310416"/>
    <lineage>
        <taxon>Bacteria</taxon>
        <taxon>Pseudomonadati</taxon>
        <taxon>Bacteroidota</taxon>
        <taxon>Chitinophagia</taxon>
        <taxon>Chitinophagales</taxon>
        <taxon>Chitinophagaceae</taxon>
        <taxon>Ferruginibacter</taxon>
    </lineage>
</organism>
<sequence length="305" mass="34594">MNYLYKAIIISIITTTCSNALQAQTDIDVNMMQKKELCAGVEYSYHSWNKYWEADFKRPNLNLGTVRTQMYAAMGTYGVTNKLNIMAGVPFVTTKASAGQLKGLQGWQDVMIGAKYKLFQKTLKQHTLSGYVSAKFTAPTTNYVVDYLPLNIGLKATTITSRALVDYQIKKWFTTASAAYVWRSNIRLDRNSYYTTTMHYTNEVAMPNAFTYNIRAGYRNKGLIAEVFYNNWITQGGFDITKNNMPFPSNRMNNSMVGLHVFYPLWFQKKLSIVGNAYTTITGRNVGQTNGLSIGLFYLANFSKK</sequence>
<name>A0ABV8QSP0_9BACT</name>